<protein>
    <submittedName>
        <fullName evidence="2">Uncharacterized protein</fullName>
    </submittedName>
</protein>
<name>A0A8K0PDN8_LADFU</name>
<organism evidence="2 3">
    <name type="scientific">Ladona fulva</name>
    <name type="common">Scarce chaser dragonfly</name>
    <name type="synonym">Libellula fulva</name>
    <dbReference type="NCBI Taxonomy" id="123851"/>
    <lineage>
        <taxon>Eukaryota</taxon>
        <taxon>Metazoa</taxon>
        <taxon>Ecdysozoa</taxon>
        <taxon>Arthropoda</taxon>
        <taxon>Hexapoda</taxon>
        <taxon>Insecta</taxon>
        <taxon>Pterygota</taxon>
        <taxon>Palaeoptera</taxon>
        <taxon>Odonata</taxon>
        <taxon>Epiprocta</taxon>
        <taxon>Anisoptera</taxon>
        <taxon>Libelluloidea</taxon>
        <taxon>Libellulidae</taxon>
        <taxon>Ladona</taxon>
    </lineage>
</organism>
<evidence type="ECO:0000313" key="2">
    <source>
        <dbReference type="EMBL" id="KAG8239524.1"/>
    </source>
</evidence>
<feature type="non-terminal residue" evidence="2">
    <location>
        <position position="1"/>
    </location>
</feature>
<dbReference type="Proteomes" id="UP000792457">
    <property type="component" value="Unassembled WGS sequence"/>
</dbReference>
<evidence type="ECO:0000313" key="3">
    <source>
        <dbReference type="Proteomes" id="UP000792457"/>
    </source>
</evidence>
<sequence>MKDGEVQEKKAPEKDTVADSSVVQPSGDPQADVEQGEDNAATGESLQETVKKIKRGRKPLSEEERKKRKKEAYQRKMAKETPEQKAARLERCKQYMKGYLKNMTPEERMKLKECTTQRRKEMPR</sequence>
<feature type="compositionally biased region" description="Basic and acidic residues" evidence="1">
    <location>
        <begin position="59"/>
        <end position="86"/>
    </location>
</feature>
<reference evidence="2" key="2">
    <citation type="submission" date="2017-10" db="EMBL/GenBank/DDBJ databases">
        <title>Ladona fulva Genome sequencing and assembly.</title>
        <authorList>
            <person name="Murali S."/>
            <person name="Richards S."/>
            <person name="Bandaranaike D."/>
            <person name="Bellair M."/>
            <person name="Blankenburg K."/>
            <person name="Chao H."/>
            <person name="Dinh H."/>
            <person name="Doddapaneni H."/>
            <person name="Dugan-Rocha S."/>
            <person name="Elkadiri S."/>
            <person name="Gnanaolivu R."/>
            <person name="Hernandez B."/>
            <person name="Skinner E."/>
            <person name="Javaid M."/>
            <person name="Lee S."/>
            <person name="Li M."/>
            <person name="Ming W."/>
            <person name="Munidasa M."/>
            <person name="Muniz J."/>
            <person name="Nguyen L."/>
            <person name="Hughes D."/>
            <person name="Osuji N."/>
            <person name="Pu L.-L."/>
            <person name="Puazo M."/>
            <person name="Qu C."/>
            <person name="Quiroz J."/>
            <person name="Raj R."/>
            <person name="Weissenberger G."/>
            <person name="Xin Y."/>
            <person name="Zou X."/>
            <person name="Han Y."/>
            <person name="Worley K."/>
            <person name="Muzny D."/>
            <person name="Gibbs R."/>
        </authorList>
    </citation>
    <scope>NUCLEOTIDE SEQUENCE</scope>
    <source>
        <strain evidence="2">Sampled in the wild</strain>
    </source>
</reference>
<dbReference type="EMBL" id="KZ309686">
    <property type="protein sequence ID" value="KAG8239524.1"/>
    <property type="molecule type" value="Genomic_DNA"/>
</dbReference>
<proteinExistence type="predicted"/>
<feature type="region of interest" description="Disordered" evidence="1">
    <location>
        <begin position="1"/>
        <end position="86"/>
    </location>
</feature>
<keyword evidence="3" id="KW-1185">Reference proteome</keyword>
<dbReference type="AlphaFoldDB" id="A0A8K0PDN8"/>
<evidence type="ECO:0000256" key="1">
    <source>
        <dbReference type="SAM" id="MobiDB-lite"/>
    </source>
</evidence>
<reference evidence="2" key="1">
    <citation type="submission" date="2013-04" db="EMBL/GenBank/DDBJ databases">
        <authorList>
            <person name="Qu J."/>
            <person name="Murali S.C."/>
            <person name="Bandaranaike D."/>
            <person name="Bellair M."/>
            <person name="Blankenburg K."/>
            <person name="Chao H."/>
            <person name="Dinh H."/>
            <person name="Doddapaneni H."/>
            <person name="Downs B."/>
            <person name="Dugan-Rocha S."/>
            <person name="Elkadiri S."/>
            <person name="Gnanaolivu R.D."/>
            <person name="Hernandez B."/>
            <person name="Javaid M."/>
            <person name="Jayaseelan J.C."/>
            <person name="Lee S."/>
            <person name="Li M."/>
            <person name="Ming W."/>
            <person name="Munidasa M."/>
            <person name="Muniz J."/>
            <person name="Nguyen L."/>
            <person name="Ongeri F."/>
            <person name="Osuji N."/>
            <person name="Pu L.-L."/>
            <person name="Puazo M."/>
            <person name="Qu C."/>
            <person name="Quiroz J."/>
            <person name="Raj R."/>
            <person name="Weissenberger G."/>
            <person name="Xin Y."/>
            <person name="Zou X."/>
            <person name="Han Y."/>
            <person name="Richards S."/>
            <person name="Worley K."/>
            <person name="Muzny D."/>
            <person name="Gibbs R."/>
        </authorList>
    </citation>
    <scope>NUCLEOTIDE SEQUENCE</scope>
    <source>
        <strain evidence="2">Sampled in the wild</strain>
    </source>
</reference>
<gene>
    <name evidence="2" type="ORF">J437_LFUL019049</name>
</gene>
<feature type="compositionally biased region" description="Basic and acidic residues" evidence="1">
    <location>
        <begin position="1"/>
        <end position="17"/>
    </location>
</feature>
<comment type="caution">
    <text evidence="2">The sequence shown here is derived from an EMBL/GenBank/DDBJ whole genome shotgun (WGS) entry which is preliminary data.</text>
</comment>
<accession>A0A8K0PDN8</accession>